<gene>
    <name evidence="1" type="ORF">NQ318_012058</name>
</gene>
<comment type="caution">
    <text evidence="1">The sequence shown here is derived from an EMBL/GenBank/DDBJ whole genome shotgun (WGS) entry which is preliminary data.</text>
</comment>
<keyword evidence="2" id="KW-1185">Reference proteome</keyword>
<evidence type="ECO:0000313" key="2">
    <source>
        <dbReference type="Proteomes" id="UP001162162"/>
    </source>
</evidence>
<organism evidence="1 2">
    <name type="scientific">Aromia moschata</name>
    <dbReference type="NCBI Taxonomy" id="1265417"/>
    <lineage>
        <taxon>Eukaryota</taxon>
        <taxon>Metazoa</taxon>
        <taxon>Ecdysozoa</taxon>
        <taxon>Arthropoda</taxon>
        <taxon>Hexapoda</taxon>
        <taxon>Insecta</taxon>
        <taxon>Pterygota</taxon>
        <taxon>Neoptera</taxon>
        <taxon>Endopterygota</taxon>
        <taxon>Coleoptera</taxon>
        <taxon>Polyphaga</taxon>
        <taxon>Cucujiformia</taxon>
        <taxon>Chrysomeloidea</taxon>
        <taxon>Cerambycidae</taxon>
        <taxon>Cerambycinae</taxon>
        <taxon>Callichromatini</taxon>
        <taxon>Aromia</taxon>
    </lineage>
</organism>
<protein>
    <submittedName>
        <fullName evidence="1">Uncharacterized protein</fullName>
    </submittedName>
</protein>
<dbReference type="AlphaFoldDB" id="A0AAV8XK91"/>
<feature type="non-terminal residue" evidence="1">
    <location>
        <position position="69"/>
    </location>
</feature>
<dbReference type="EMBL" id="JAPWTK010000493">
    <property type="protein sequence ID" value="KAJ8939377.1"/>
    <property type="molecule type" value="Genomic_DNA"/>
</dbReference>
<name>A0AAV8XK91_9CUCU</name>
<reference evidence="1" key="1">
    <citation type="journal article" date="2023" name="Insect Mol. Biol.">
        <title>Genome sequencing provides insights into the evolution of gene families encoding plant cell wall-degrading enzymes in longhorned beetles.</title>
        <authorList>
            <person name="Shin N.R."/>
            <person name="Okamura Y."/>
            <person name="Kirsch R."/>
            <person name="Pauchet Y."/>
        </authorList>
    </citation>
    <scope>NUCLEOTIDE SEQUENCE</scope>
    <source>
        <strain evidence="1">AMC_N1</strain>
    </source>
</reference>
<accession>A0AAV8XK91</accession>
<sequence length="69" mass="8185">MFSKFVLNGELGDMLLLYSRLQLYVNTVISKRRENREMYCMDLSRQLMPDVVSIIIYEIAHNTLNLNQE</sequence>
<dbReference type="Proteomes" id="UP001162162">
    <property type="component" value="Unassembled WGS sequence"/>
</dbReference>
<evidence type="ECO:0000313" key="1">
    <source>
        <dbReference type="EMBL" id="KAJ8939377.1"/>
    </source>
</evidence>
<proteinExistence type="predicted"/>